<dbReference type="PANTHER" id="PTHR42085">
    <property type="entry name" value="F-BOX DOMAIN-CONTAINING PROTEIN"/>
    <property type="match status" value="1"/>
</dbReference>
<accession>A0A177D041</accession>
<name>A0A177D041_9PLEO</name>
<keyword evidence="3" id="KW-1185">Reference proteome</keyword>
<evidence type="ECO:0000256" key="1">
    <source>
        <dbReference type="SAM" id="MobiDB-lite"/>
    </source>
</evidence>
<dbReference type="AlphaFoldDB" id="A0A177D041"/>
<feature type="compositionally biased region" description="Polar residues" evidence="1">
    <location>
        <begin position="55"/>
        <end position="70"/>
    </location>
</feature>
<gene>
    <name evidence="2" type="ORF">CC84DRAFT_1212282</name>
</gene>
<dbReference type="OrthoDB" id="62952at2759"/>
<dbReference type="RefSeq" id="XP_018043146.1">
    <property type="nucleotide sequence ID" value="XM_018182439.1"/>
</dbReference>
<dbReference type="InParanoid" id="A0A177D041"/>
<evidence type="ECO:0000313" key="3">
    <source>
        <dbReference type="Proteomes" id="UP000077069"/>
    </source>
</evidence>
<feature type="compositionally biased region" description="Acidic residues" evidence="1">
    <location>
        <begin position="383"/>
        <end position="392"/>
    </location>
</feature>
<reference evidence="2 3" key="1">
    <citation type="submission" date="2016-05" db="EMBL/GenBank/DDBJ databases">
        <title>Comparative analysis of secretome profiles of manganese(II)-oxidizing ascomycete fungi.</title>
        <authorList>
            <consortium name="DOE Joint Genome Institute"/>
            <person name="Zeiner C.A."/>
            <person name="Purvine S.O."/>
            <person name="Zink E.M."/>
            <person name="Wu S."/>
            <person name="Pasa-Tolic L."/>
            <person name="Chaput D.L."/>
            <person name="Haridas S."/>
            <person name="Grigoriev I.V."/>
            <person name="Santelli C.M."/>
            <person name="Hansel C.M."/>
        </authorList>
    </citation>
    <scope>NUCLEOTIDE SEQUENCE [LARGE SCALE GENOMIC DNA]</scope>
    <source>
        <strain evidence="2 3">AP3s5-JAC2a</strain>
    </source>
</reference>
<organism evidence="2 3">
    <name type="scientific">Paraphaeosphaeria sporulosa</name>
    <dbReference type="NCBI Taxonomy" id="1460663"/>
    <lineage>
        <taxon>Eukaryota</taxon>
        <taxon>Fungi</taxon>
        <taxon>Dikarya</taxon>
        <taxon>Ascomycota</taxon>
        <taxon>Pezizomycotina</taxon>
        <taxon>Dothideomycetes</taxon>
        <taxon>Pleosporomycetidae</taxon>
        <taxon>Pleosporales</taxon>
        <taxon>Massarineae</taxon>
        <taxon>Didymosphaeriaceae</taxon>
        <taxon>Paraphaeosphaeria</taxon>
    </lineage>
</organism>
<protein>
    <submittedName>
        <fullName evidence="2">Uncharacterized protein</fullName>
    </submittedName>
</protein>
<dbReference type="PANTHER" id="PTHR42085:SF2">
    <property type="entry name" value="F-BOX DOMAIN-CONTAINING PROTEIN"/>
    <property type="match status" value="1"/>
</dbReference>
<evidence type="ECO:0000313" key="2">
    <source>
        <dbReference type="EMBL" id="OAG12781.1"/>
    </source>
</evidence>
<feature type="region of interest" description="Disordered" evidence="1">
    <location>
        <begin position="1"/>
        <end position="99"/>
    </location>
</feature>
<dbReference type="GeneID" id="28765925"/>
<sequence>MTESTRLDNIGPDYTDNPASESEETCMARLHSLLTKSRSSTSDPSPPPRKKNLRRTQMVQKDSQNISDGQMHTLDVLDPTPPHTPSRTDYDRAVKPSPRLTRSKWRAAAMIQYHQKGLDIRSRQQHNDPNIFPFQALPPELRMAVYFELLVTDDRILPTWRGARKATKQQKRMHINILLTCKMCHDEGLQVLYGENIFDFGEICNRPNNFSKPFVARIGLHTASLIRIVFAEYSAASEELSQSDTTPDARRLHDSKPTQLSVAHLRTFFSTFGISLPSLRLLAISIMPYGNDQATDDLLKLADPEVRSDMDLRMKWLDAKNGKERLAQLVDGICKREKGLVKANYWTDVDGWIGISFAPPSSGREWIVYQGVRGKEGNVVDGKEEDDTEEGGPVEGSAAPKAALVLHRV</sequence>
<proteinExistence type="predicted"/>
<dbReference type="EMBL" id="KV441548">
    <property type="protein sequence ID" value="OAG12781.1"/>
    <property type="molecule type" value="Genomic_DNA"/>
</dbReference>
<feature type="region of interest" description="Disordered" evidence="1">
    <location>
        <begin position="378"/>
        <end position="399"/>
    </location>
</feature>
<dbReference type="Proteomes" id="UP000077069">
    <property type="component" value="Unassembled WGS sequence"/>
</dbReference>
<dbReference type="InterPro" id="IPR038883">
    <property type="entry name" value="AN11006-like"/>
</dbReference>